<evidence type="ECO:0000256" key="6">
    <source>
        <dbReference type="ARBA" id="ARBA00022741"/>
    </source>
</evidence>
<dbReference type="AlphaFoldDB" id="A0A0P9SD92"/>
<dbReference type="UniPathway" id="UPA00848">
    <property type="reaction ID" value="UER00151"/>
</dbReference>
<protein>
    <recommendedName>
        <fullName evidence="4">GTP cyclohydrolase I</fullName>
        <ecNumber evidence="4">3.5.4.16</ecNumber>
    </recommendedName>
</protein>
<dbReference type="NCBIfam" id="TIGR00063">
    <property type="entry name" value="folE"/>
    <property type="match status" value="1"/>
</dbReference>
<keyword evidence="7 11" id="KW-0378">Hydrolase</keyword>
<gene>
    <name evidence="11" type="ORF">ALO53_04576</name>
</gene>
<evidence type="ECO:0000256" key="1">
    <source>
        <dbReference type="ARBA" id="ARBA00001052"/>
    </source>
</evidence>
<dbReference type="NCBIfam" id="NF006826">
    <property type="entry name" value="PRK09347.1-3"/>
    <property type="match status" value="1"/>
</dbReference>
<dbReference type="NCBIfam" id="NF006825">
    <property type="entry name" value="PRK09347.1-2"/>
    <property type="match status" value="1"/>
</dbReference>
<dbReference type="GO" id="GO:0005737">
    <property type="term" value="C:cytoplasm"/>
    <property type="evidence" value="ECO:0007669"/>
    <property type="project" value="TreeGrafter"/>
</dbReference>
<dbReference type="InterPro" id="IPR001474">
    <property type="entry name" value="GTP_CycHdrlase_I"/>
</dbReference>
<comment type="pathway">
    <text evidence="2">Cofactor biosynthesis; 7,8-dihydroneopterin triphosphate biosynthesis; 7,8-dihydroneopterin triphosphate from GTP: step 1/1.</text>
</comment>
<dbReference type="PATRIC" id="fig|251724.3.peg.1030"/>
<dbReference type="GO" id="GO:0005525">
    <property type="term" value="F:GTP binding"/>
    <property type="evidence" value="ECO:0007669"/>
    <property type="project" value="UniProtKB-KW"/>
</dbReference>
<evidence type="ECO:0000256" key="2">
    <source>
        <dbReference type="ARBA" id="ARBA00005080"/>
    </source>
</evidence>
<feature type="domain" description="GTP cyclohydrolase I" evidence="10">
    <location>
        <begin position="39"/>
        <end position="181"/>
    </location>
</feature>
<evidence type="ECO:0000256" key="4">
    <source>
        <dbReference type="ARBA" id="ARBA00012715"/>
    </source>
</evidence>
<dbReference type="Pfam" id="PF01227">
    <property type="entry name" value="GTP_cyclohydroI"/>
    <property type="match status" value="1"/>
</dbReference>
<sequence>MQRCRAPALLRKLLCAPSATGQPSHPSKPTRKHTPVTLEQNYTAILGQLGEDVSREGLLDTPKRAAKAMQYLCRGYAQTLEEVTNGALFSSDASEMVMVKDIELYSLCEHHLLPFIGKAHVAYIPNGKVLGLSKVARIVDMYARRLQIQENLSRQIAEAIQQVTGALGVAVVIEAKHMCMM</sequence>
<organism evidence="11 12">
    <name type="scientific">Pseudomonas amygdali pv. photiniae</name>
    <dbReference type="NCBI Taxonomy" id="251724"/>
    <lineage>
        <taxon>Bacteria</taxon>
        <taxon>Pseudomonadati</taxon>
        <taxon>Pseudomonadota</taxon>
        <taxon>Gammaproteobacteria</taxon>
        <taxon>Pseudomonadales</taxon>
        <taxon>Pseudomonadaceae</taxon>
        <taxon>Pseudomonas</taxon>
        <taxon>Pseudomonas amygdali</taxon>
    </lineage>
</organism>
<dbReference type="EC" id="3.5.4.16" evidence="4"/>
<evidence type="ECO:0000313" key="11">
    <source>
        <dbReference type="EMBL" id="KPX58550.1"/>
    </source>
</evidence>
<evidence type="ECO:0000256" key="3">
    <source>
        <dbReference type="ARBA" id="ARBA00008085"/>
    </source>
</evidence>
<dbReference type="EMBL" id="LJQO01000526">
    <property type="protein sequence ID" value="KPX58550.1"/>
    <property type="molecule type" value="Genomic_DNA"/>
</dbReference>
<keyword evidence="6" id="KW-0547">Nucleotide-binding</keyword>
<dbReference type="PROSITE" id="PS00860">
    <property type="entry name" value="GTP_CYCLOHYDROL_1_2"/>
    <property type="match status" value="1"/>
</dbReference>
<reference evidence="11 12" key="1">
    <citation type="submission" date="2015-09" db="EMBL/GenBank/DDBJ databases">
        <title>Genome announcement of multiple Pseudomonas syringae strains.</title>
        <authorList>
            <person name="Thakur S."/>
            <person name="Wang P.W."/>
            <person name="Gong Y."/>
            <person name="Weir B.S."/>
            <person name="Guttman D.S."/>
        </authorList>
    </citation>
    <scope>NUCLEOTIDE SEQUENCE [LARGE SCALE GENOMIC DNA]</scope>
    <source>
        <strain evidence="11 12">ICMP7840</strain>
    </source>
</reference>
<dbReference type="SUPFAM" id="SSF55620">
    <property type="entry name" value="Tetrahydrobiopterin biosynthesis enzymes-like"/>
    <property type="match status" value="1"/>
</dbReference>
<name>A0A0P9SD92_PSEA0</name>
<dbReference type="PROSITE" id="PS00859">
    <property type="entry name" value="GTP_CYCLOHYDROL_1_1"/>
    <property type="match status" value="1"/>
</dbReference>
<comment type="caution">
    <text evidence="11">The sequence shown here is derived from an EMBL/GenBank/DDBJ whole genome shotgun (WGS) entry which is preliminary data.</text>
</comment>
<evidence type="ECO:0000256" key="5">
    <source>
        <dbReference type="ARBA" id="ARBA00022563"/>
    </source>
</evidence>
<evidence type="ECO:0000259" key="10">
    <source>
        <dbReference type="Pfam" id="PF01227"/>
    </source>
</evidence>
<comment type="similarity">
    <text evidence="3">Belongs to the GTP cyclohydrolase I family.</text>
</comment>
<dbReference type="InterPro" id="IPR043134">
    <property type="entry name" value="GTP-CH-I_N"/>
</dbReference>
<comment type="subunit">
    <text evidence="9">Homomer.</text>
</comment>
<dbReference type="InterPro" id="IPR020602">
    <property type="entry name" value="GTP_CycHdrlase_I_dom"/>
</dbReference>
<keyword evidence="5" id="KW-0554">One-carbon metabolism</keyword>
<accession>A0A0P9SD92</accession>
<dbReference type="FunFam" id="1.10.286.10:FF:000009">
    <property type="entry name" value="GTP cyclohydrolase 1"/>
    <property type="match status" value="1"/>
</dbReference>
<feature type="non-terminal residue" evidence="11">
    <location>
        <position position="181"/>
    </location>
</feature>
<dbReference type="Gene3D" id="3.30.1130.10">
    <property type="match status" value="1"/>
</dbReference>
<evidence type="ECO:0000313" key="12">
    <source>
        <dbReference type="Proteomes" id="UP000050469"/>
    </source>
</evidence>
<dbReference type="GO" id="GO:0006729">
    <property type="term" value="P:tetrahydrobiopterin biosynthetic process"/>
    <property type="evidence" value="ECO:0007669"/>
    <property type="project" value="TreeGrafter"/>
</dbReference>
<dbReference type="PANTHER" id="PTHR11109:SF7">
    <property type="entry name" value="GTP CYCLOHYDROLASE 1"/>
    <property type="match status" value="1"/>
</dbReference>
<dbReference type="InterPro" id="IPR018234">
    <property type="entry name" value="GTP_CycHdrlase_I_CS"/>
</dbReference>
<dbReference type="FunFam" id="3.30.1130.10:FF:000001">
    <property type="entry name" value="GTP cyclohydrolase 1"/>
    <property type="match status" value="1"/>
</dbReference>
<dbReference type="GO" id="GO:0046654">
    <property type="term" value="P:tetrahydrofolate biosynthetic process"/>
    <property type="evidence" value="ECO:0007669"/>
    <property type="project" value="InterPro"/>
</dbReference>
<dbReference type="PANTHER" id="PTHR11109">
    <property type="entry name" value="GTP CYCLOHYDROLASE I"/>
    <property type="match status" value="1"/>
</dbReference>
<dbReference type="GO" id="GO:0008270">
    <property type="term" value="F:zinc ion binding"/>
    <property type="evidence" value="ECO:0007669"/>
    <property type="project" value="TreeGrafter"/>
</dbReference>
<evidence type="ECO:0000256" key="7">
    <source>
        <dbReference type="ARBA" id="ARBA00022801"/>
    </source>
</evidence>
<keyword evidence="8" id="KW-0342">GTP-binding</keyword>
<dbReference type="Gene3D" id="1.10.286.10">
    <property type="match status" value="1"/>
</dbReference>
<dbReference type="GO" id="GO:0003934">
    <property type="term" value="F:GTP cyclohydrolase I activity"/>
    <property type="evidence" value="ECO:0007669"/>
    <property type="project" value="UniProtKB-EC"/>
</dbReference>
<proteinExistence type="inferred from homology"/>
<dbReference type="Proteomes" id="UP000050469">
    <property type="component" value="Unassembled WGS sequence"/>
</dbReference>
<evidence type="ECO:0000256" key="8">
    <source>
        <dbReference type="ARBA" id="ARBA00023134"/>
    </source>
</evidence>
<dbReference type="GO" id="GO:0006730">
    <property type="term" value="P:one-carbon metabolic process"/>
    <property type="evidence" value="ECO:0007669"/>
    <property type="project" value="UniProtKB-KW"/>
</dbReference>
<evidence type="ECO:0000256" key="9">
    <source>
        <dbReference type="ARBA" id="ARBA00065796"/>
    </source>
</evidence>
<dbReference type="InterPro" id="IPR043133">
    <property type="entry name" value="GTP-CH-I_C/QueF"/>
</dbReference>
<comment type="catalytic activity">
    <reaction evidence="1">
        <text>GTP + H2O = 7,8-dihydroneopterin 3'-triphosphate + formate + H(+)</text>
        <dbReference type="Rhea" id="RHEA:17473"/>
        <dbReference type="ChEBI" id="CHEBI:15377"/>
        <dbReference type="ChEBI" id="CHEBI:15378"/>
        <dbReference type="ChEBI" id="CHEBI:15740"/>
        <dbReference type="ChEBI" id="CHEBI:37565"/>
        <dbReference type="ChEBI" id="CHEBI:58462"/>
        <dbReference type="EC" id="3.5.4.16"/>
    </reaction>
</comment>